<evidence type="ECO:0000256" key="1">
    <source>
        <dbReference type="SAM" id="Coils"/>
    </source>
</evidence>
<dbReference type="Pfam" id="PF09786">
    <property type="entry name" value="CytochromB561_N"/>
    <property type="match status" value="1"/>
</dbReference>
<feature type="coiled-coil region" evidence="1">
    <location>
        <begin position="238"/>
        <end position="265"/>
    </location>
</feature>
<dbReference type="VEuPathDB" id="FungiDB:H257_02156"/>
<evidence type="ECO:0000313" key="4">
    <source>
        <dbReference type="Proteomes" id="UP000284702"/>
    </source>
</evidence>
<feature type="region of interest" description="Disordered" evidence="2">
    <location>
        <begin position="433"/>
        <end position="468"/>
    </location>
</feature>
<organism evidence="3 4">
    <name type="scientific">Aphanomyces astaci</name>
    <name type="common">Crayfish plague agent</name>
    <dbReference type="NCBI Taxonomy" id="112090"/>
    <lineage>
        <taxon>Eukaryota</taxon>
        <taxon>Sar</taxon>
        <taxon>Stramenopiles</taxon>
        <taxon>Oomycota</taxon>
        <taxon>Saprolegniomycetes</taxon>
        <taxon>Saprolegniales</taxon>
        <taxon>Verrucalvaceae</taxon>
        <taxon>Aphanomyces</taxon>
    </lineage>
</organism>
<reference evidence="3" key="1">
    <citation type="submission" date="2018-07" db="EMBL/GenBank/DDBJ databases">
        <title>Annotation of Aphanomyces astaci genome assembly.</title>
        <authorList>
            <person name="Studholme D.J."/>
        </authorList>
    </citation>
    <scope>NUCLEOTIDE SEQUENCE [LARGE SCALE GENOMIC DNA]</scope>
    <source>
        <strain evidence="3">Pc</strain>
    </source>
</reference>
<dbReference type="Proteomes" id="UP000284702">
    <property type="component" value="Unassembled WGS sequence"/>
</dbReference>
<evidence type="ECO:0000313" key="3">
    <source>
        <dbReference type="EMBL" id="RQM22468.1"/>
    </source>
</evidence>
<dbReference type="EMBL" id="MZMZ02003160">
    <property type="protein sequence ID" value="RQM22468.1"/>
    <property type="molecule type" value="Genomic_DNA"/>
</dbReference>
<dbReference type="InterPro" id="IPR019176">
    <property type="entry name" value="Cytochrome_B561-rel"/>
</dbReference>
<dbReference type="GO" id="GO:0016020">
    <property type="term" value="C:membrane"/>
    <property type="evidence" value="ECO:0007669"/>
    <property type="project" value="TreeGrafter"/>
</dbReference>
<dbReference type="PANTHER" id="PTHR21780">
    <property type="entry name" value="TRANSMEMBRANE PROTEIN 209"/>
    <property type="match status" value="1"/>
</dbReference>
<name>A0A3R7XTG6_APHAT</name>
<proteinExistence type="predicted"/>
<dbReference type="PANTHER" id="PTHR21780:SF0">
    <property type="entry name" value="TRANSMEMBRANE PROTEIN 209"/>
    <property type="match status" value="1"/>
</dbReference>
<keyword evidence="1" id="KW-0175">Coiled coil</keyword>
<dbReference type="VEuPathDB" id="FungiDB:H257_02157"/>
<dbReference type="AlphaFoldDB" id="A0A3R7XTG6"/>
<gene>
    <name evidence="3" type="ORF">B5M09_003173</name>
</gene>
<keyword evidence="4" id="KW-1185">Reference proteome</keyword>
<sequence>MAPQDGRYRGRGCKVTLVLVVCRRLLPLDLSAFDMTQKSKRIFQKKDLAEAVRRVNMPIMLLQRDPPPSVSEVPESDAAAAGNKDVAILEDGVNINARKYNERRRVAVAKEKELHHLLDEFKTMQLETETLEKIHNQESTGAKEIQRLNADIDECMLSMEEKATNQPPNGRWWLLRGDLSFDEERKLLREIDFKRKAGSDLSAANMEISQRAADHDQVFMQMKQVTGASSLQDVVDKFAAQNSSNASLEKEKARAEARLAAAKASKEGAIKSLNDLKASGIGGIELNRDVYTALESEILVAKGQLKGNKAAYDCLDGVLAAVRQGASSLVQRLVPFDDLLEINDEALAALTGKDSANDLLAVAEIKFAKVLELVGQQNGSVGGFNGYGGDADDGFDDHARGGGDVGDDVKHAVWTPTGNNDPVVHRNNIRVQARPGASAPSSGPPDSARSDVSSAAGGGGLLEDEEEATDGVMDVKWKLMIFDDVQLAEKRKNAAERGISDEELTSKLKKKNQVPLHLYFVVDGMMTLTTMVERSGQAAVGQPDVETGPAAGRVSEGRCDHKVHGICDADARVAMTLLGYKDVRPPRPGFNAIRYAVALISGLIAVKAAYVAVVNQWTDFHSVVRKAPSIISTEAELLPYRPTTDEADMSEPATLNFGFGMEMSSAINPNGLYAHTYAVMKPSAKPPARKELESALSSAPHVDKAHEVLADCRLKPRHMGNLCDTLRHVLAQHLQDVLGNFAQNMDELSKLGLRRDMLVDVAAVHPVVSIHVPGEPAPRSIPNVSMKHVIDMARSEPVFASRARPNVHLLREYESLIKYFDVKEEYSTAYAIHRLQTLGEDGFLGPYRWDSGGKWKGKPWTKDAMLPSDAELIMNLFCAMLDDVLPATSDTDRPFRRAHYAPSPPTKSASIRGMFLIFCSQVSPPNFKVIANGAVWEILPGKTNVFQAIVLFLHAVKTYKSGHLGNINLHVLLEEIFDK</sequence>
<feature type="compositionally biased region" description="Low complexity" evidence="2">
    <location>
        <begin position="433"/>
        <end position="455"/>
    </location>
</feature>
<protein>
    <submittedName>
        <fullName evidence="3">Uncharacterized protein</fullName>
    </submittedName>
</protein>
<evidence type="ECO:0000256" key="2">
    <source>
        <dbReference type="SAM" id="MobiDB-lite"/>
    </source>
</evidence>
<accession>A0A3R7XTG6</accession>
<comment type="caution">
    <text evidence="3">The sequence shown here is derived from an EMBL/GenBank/DDBJ whole genome shotgun (WGS) entry which is preliminary data.</text>
</comment>